<accession>A0A060SFZ1</accession>
<proteinExistence type="predicted"/>
<dbReference type="AlphaFoldDB" id="A0A060SFZ1"/>
<dbReference type="EMBL" id="CCBP010000121">
    <property type="protein sequence ID" value="CDO73432.1"/>
    <property type="molecule type" value="Genomic_DNA"/>
</dbReference>
<dbReference type="STRING" id="5643.A0A060SFZ1"/>
<organism evidence="1 2">
    <name type="scientific">Pycnoporus cinnabarinus</name>
    <name type="common">Cinnabar-red polypore</name>
    <name type="synonym">Trametes cinnabarina</name>
    <dbReference type="NCBI Taxonomy" id="5643"/>
    <lineage>
        <taxon>Eukaryota</taxon>
        <taxon>Fungi</taxon>
        <taxon>Dikarya</taxon>
        <taxon>Basidiomycota</taxon>
        <taxon>Agaricomycotina</taxon>
        <taxon>Agaricomycetes</taxon>
        <taxon>Polyporales</taxon>
        <taxon>Polyporaceae</taxon>
        <taxon>Trametes</taxon>
    </lineage>
</organism>
<comment type="caution">
    <text evidence="1">The sequence shown here is derived from an EMBL/GenBank/DDBJ whole genome shotgun (WGS) entry which is preliminary data.</text>
</comment>
<reference evidence="1" key="1">
    <citation type="submission" date="2014-01" db="EMBL/GenBank/DDBJ databases">
        <title>The genome of the white-rot fungus Pycnoporus cinnabarinus: a basidiomycete model with a versatile arsenal for lignocellulosic biomass breakdown.</title>
        <authorList>
            <person name="Levasseur A."/>
            <person name="Lomascolo A."/>
            <person name="Ruiz-Duenas F.J."/>
            <person name="Uzan E."/>
            <person name="Piumi F."/>
            <person name="Kues U."/>
            <person name="Ram A.F.J."/>
            <person name="Murat C."/>
            <person name="Haon M."/>
            <person name="Benoit I."/>
            <person name="Arfi Y."/>
            <person name="Chevret D."/>
            <person name="Drula E."/>
            <person name="Kwon M.J."/>
            <person name="Gouret P."/>
            <person name="Lesage-Meessen L."/>
            <person name="Lombard V."/>
            <person name="Mariette J."/>
            <person name="Noirot C."/>
            <person name="Park J."/>
            <person name="Patyshakuliyeva A."/>
            <person name="Wieneger R.A.B."/>
            <person name="Wosten H.A.B."/>
            <person name="Martin F."/>
            <person name="Coutinho P.M."/>
            <person name="de Vries R."/>
            <person name="Martinez A.T."/>
            <person name="Klopp C."/>
            <person name="Pontarotti P."/>
            <person name="Henrissat B."/>
            <person name="Record E."/>
        </authorList>
    </citation>
    <scope>NUCLEOTIDE SEQUENCE [LARGE SCALE GENOMIC DNA]</scope>
    <source>
        <strain evidence="1">BRFM137</strain>
    </source>
</reference>
<dbReference type="OrthoDB" id="47801at2759"/>
<protein>
    <submittedName>
        <fullName evidence="1">Uncharacterized protein</fullName>
    </submittedName>
</protein>
<keyword evidence="2" id="KW-1185">Reference proteome</keyword>
<dbReference type="Proteomes" id="UP000029665">
    <property type="component" value="Unassembled WGS sequence"/>
</dbReference>
<sequence length="189" mass="21063">MPDLLGALLRNDSVMDWIARIDVYRAMLALLKRMAECKLTLEQVLVGPRWEMSRSCGLEEWMWGDGDIVWEKDVKPGDFVPAPPLYVHFKKLTKQTLVKATSLCGDIIAAKDDIERAMAVVGKSLATAADIDHESSVSYGASGKGKTRAVDMDTIFTTECTGLDYRDYYYSRSNSQSANATRNPRIVCT</sequence>
<feature type="non-terminal residue" evidence="1">
    <location>
        <position position="1"/>
    </location>
</feature>
<gene>
    <name evidence="1" type="ORF">BN946_scf185013.g66</name>
</gene>
<evidence type="ECO:0000313" key="1">
    <source>
        <dbReference type="EMBL" id="CDO73432.1"/>
    </source>
</evidence>
<dbReference type="HOGENOM" id="CLU_1435096_0_0_1"/>
<evidence type="ECO:0000313" key="2">
    <source>
        <dbReference type="Proteomes" id="UP000029665"/>
    </source>
</evidence>
<name>A0A060SFZ1_PYCCI</name>